<dbReference type="RefSeq" id="XP_031026155.1">
    <property type="nucleotide sequence ID" value="XM_031167926.1"/>
</dbReference>
<reference evidence="3 4" key="1">
    <citation type="journal article" date="2019" name="Sci. Rep.">
        <title>Comparative genomics of chytrid fungi reveal insights into the obligate biotrophic and pathogenic lifestyle of Synchytrium endobioticum.</title>
        <authorList>
            <person name="van de Vossenberg B.T.L.H."/>
            <person name="Warris S."/>
            <person name="Nguyen H.D.T."/>
            <person name="van Gent-Pelzer M.P.E."/>
            <person name="Joly D.L."/>
            <person name="van de Geest H.C."/>
            <person name="Bonants P.J.M."/>
            <person name="Smith D.S."/>
            <person name="Levesque C.A."/>
            <person name="van der Lee T.A.J."/>
        </authorList>
    </citation>
    <scope>NUCLEOTIDE SEQUENCE [LARGE SCALE GENOMIC DNA]</scope>
    <source>
        <strain evidence="3 4">JEL517</strain>
    </source>
</reference>
<evidence type="ECO:0000256" key="1">
    <source>
        <dbReference type="ARBA" id="ARBA00006420"/>
    </source>
</evidence>
<dbReference type="InterPro" id="IPR036498">
    <property type="entry name" value="Nfu/NifU_N_sf"/>
</dbReference>
<dbReference type="PANTHER" id="PTHR11178">
    <property type="entry name" value="IRON-SULFUR CLUSTER SCAFFOLD PROTEIN NFU-RELATED"/>
    <property type="match status" value="1"/>
</dbReference>
<evidence type="ECO:0000313" key="4">
    <source>
        <dbReference type="Proteomes" id="UP000319731"/>
    </source>
</evidence>
<proteinExistence type="inferred from homology"/>
<dbReference type="FunFam" id="3.30.1370.70:FF:000001">
    <property type="entry name" value="NifU-like protein 4, mitochondrial"/>
    <property type="match status" value="1"/>
</dbReference>
<dbReference type="EMBL" id="QEAO01000007">
    <property type="protein sequence ID" value="TPX35723.1"/>
    <property type="molecule type" value="Genomic_DNA"/>
</dbReference>
<dbReference type="GO" id="GO:0051536">
    <property type="term" value="F:iron-sulfur cluster binding"/>
    <property type="evidence" value="ECO:0007669"/>
    <property type="project" value="InterPro"/>
</dbReference>
<dbReference type="Gene3D" id="3.30.300.130">
    <property type="entry name" value="Fe-S cluster assembly (FSCA)"/>
    <property type="match status" value="1"/>
</dbReference>
<gene>
    <name evidence="3" type="ORF">SmJEL517_g01998</name>
</gene>
<comment type="caution">
    <text evidence="3">The sequence shown here is derived from an EMBL/GenBank/DDBJ whole genome shotgun (WGS) entry which is preliminary data.</text>
</comment>
<dbReference type="SMART" id="SM00932">
    <property type="entry name" value="Nfu_N"/>
    <property type="match status" value="1"/>
</dbReference>
<dbReference type="InterPro" id="IPR034904">
    <property type="entry name" value="FSCA_dom_sf"/>
</dbReference>
<evidence type="ECO:0000259" key="2">
    <source>
        <dbReference type="SMART" id="SM00932"/>
    </source>
</evidence>
<dbReference type="InterPro" id="IPR014824">
    <property type="entry name" value="Nfu/NifU_N"/>
</dbReference>
<dbReference type="GeneID" id="42003223"/>
<comment type="similarity">
    <text evidence="1">Belongs to the NifU family.</text>
</comment>
<accession>A0A507CDV3</accession>
<dbReference type="AlphaFoldDB" id="A0A507CDV3"/>
<evidence type="ECO:0000313" key="3">
    <source>
        <dbReference type="EMBL" id="TPX35723.1"/>
    </source>
</evidence>
<dbReference type="SUPFAM" id="SSF117916">
    <property type="entry name" value="Fe-S cluster assembly (FSCA) domain-like"/>
    <property type="match status" value="1"/>
</dbReference>
<dbReference type="GO" id="GO:0016226">
    <property type="term" value="P:iron-sulfur cluster assembly"/>
    <property type="evidence" value="ECO:0007669"/>
    <property type="project" value="InterPro"/>
</dbReference>
<dbReference type="PANTHER" id="PTHR11178:SF1">
    <property type="entry name" value="NFU1 IRON-SULFUR CLUSTER SCAFFOLD HOMOLOG, MITOCHONDRIAL"/>
    <property type="match status" value="1"/>
</dbReference>
<dbReference type="Pfam" id="PF08712">
    <property type="entry name" value="Nfu_N"/>
    <property type="match status" value="1"/>
</dbReference>
<keyword evidence="4" id="KW-1185">Reference proteome</keyword>
<dbReference type="InterPro" id="IPR035433">
    <property type="entry name" value="NFU1-like"/>
</dbReference>
<dbReference type="FunFam" id="3.30.300.130:FF:000001">
    <property type="entry name" value="NFU1 iron-sulfur cluster scaffold"/>
    <property type="match status" value="1"/>
</dbReference>
<dbReference type="STRING" id="1806994.A0A507CDV3"/>
<dbReference type="GO" id="GO:0005739">
    <property type="term" value="C:mitochondrion"/>
    <property type="evidence" value="ECO:0007669"/>
    <property type="project" value="TreeGrafter"/>
</dbReference>
<dbReference type="GO" id="GO:0005506">
    <property type="term" value="F:iron ion binding"/>
    <property type="evidence" value="ECO:0007669"/>
    <property type="project" value="InterPro"/>
</dbReference>
<name>A0A507CDV3_9FUNG</name>
<dbReference type="Pfam" id="PF01106">
    <property type="entry name" value="NifU"/>
    <property type="match status" value="1"/>
</dbReference>
<dbReference type="Gene3D" id="3.30.1370.70">
    <property type="entry name" value="Scaffold protein Nfu/NifU, N-terminal domain"/>
    <property type="match status" value="1"/>
</dbReference>
<dbReference type="OrthoDB" id="565552at2759"/>
<dbReference type="Proteomes" id="UP000319731">
    <property type="component" value="Unassembled WGS sequence"/>
</dbReference>
<organism evidence="3 4">
    <name type="scientific">Synchytrium microbalum</name>
    <dbReference type="NCBI Taxonomy" id="1806994"/>
    <lineage>
        <taxon>Eukaryota</taxon>
        <taxon>Fungi</taxon>
        <taxon>Fungi incertae sedis</taxon>
        <taxon>Chytridiomycota</taxon>
        <taxon>Chytridiomycota incertae sedis</taxon>
        <taxon>Chytridiomycetes</taxon>
        <taxon>Synchytriales</taxon>
        <taxon>Synchytriaceae</taxon>
        <taxon>Synchytrium</taxon>
    </lineage>
</organism>
<dbReference type="SUPFAM" id="SSF110836">
    <property type="entry name" value="Hypothetical protein SAV1430"/>
    <property type="match status" value="1"/>
</dbReference>
<sequence>MFIQTEPTPNAHSLKFKPGVPVLSDSSSTLEYTSGRDAKSSSPLAFKIFQIDGVKGVMLGRDFITISKDEDTPWQLMKPDIYASIMDFFTSGRQVLEDGFVGGPSDTEILPEDSEVVAMIKELLDTRIRPTIQDDGGDVEYKGFDNGIVKLKLKGSCRTCDSSVVTLKNGIENMLMHYVPEVEGVEQVMDEVDAINDREFKKLEESLKNATA</sequence>
<protein>
    <recommendedName>
        <fullName evidence="2">Scaffold protein Nfu/NifU N-terminal domain-containing protein</fullName>
    </recommendedName>
</protein>
<dbReference type="PIRSF" id="PIRSF036773">
    <property type="entry name" value="HIRIP5"/>
    <property type="match status" value="1"/>
</dbReference>
<feature type="domain" description="Scaffold protein Nfu/NifU N-terminal" evidence="2">
    <location>
        <begin position="3"/>
        <end position="92"/>
    </location>
</feature>
<dbReference type="InterPro" id="IPR001075">
    <property type="entry name" value="NIF_FeS_clus_asmbl_NifU_C"/>
</dbReference>